<dbReference type="PANTHER" id="PTHR47472:SF1">
    <property type="entry name" value="DUF1446-DOMAIN-CONTAINING PROTEIN"/>
    <property type="match status" value="1"/>
</dbReference>
<evidence type="ECO:0000313" key="3">
    <source>
        <dbReference type="Proteomes" id="UP000002613"/>
    </source>
</evidence>
<reference evidence="2 3" key="2">
    <citation type="journal article" date="2011" name="Stand. Genomic Sci.">
        <title>Complete genome sequence of Ferroglobus placidus AEDII12DO.</title>
        <authorList>
            <person name="Anderson I."/>
            <person name="Risso C."/>
            <person name="Holmes D."/>
            <person name="Lucas S."/>
            <person name="Copeland A."/>
            <person name="Lapidus A."/>
            <person name="Cheng J.F."/>
            <person name="Bruce D."/>
            <person name="Goodwin L."/>
            <person name="Pitluck S."/>
            <person name="Saunders E."/>
            <person name="Brettin T."/>
            <person name="Detter J.C."/>
            <person name="Han C."/>
            <person name="Tapia R."/>
            <person name="Larimer F."/>
            <person name="Land M."/>
            <person name="Hauser L."/>
            <person name="Woyke T."/>
            <person name="Lovley D."/>
            <person name="Kyrpides N."/>
            <person name="Ivanova N."/>
        </authorList>
    </citation>
    <scope>NUCLEOTIDE SEQUENCE [LARGE SCALE GENOMIC DNA]</scope>
    <source>
        <strain evidence="3">DSM 10642 / AEDII12DO</strain>
    </source>
</reference>
<proteinExistence type="predicted"/>
<accession>D3S2P9</accession>
<dbReference type="InterPro" id="IPR056362">
    <property type="entry name" value="AtuA-like_ferredoxin_dom"/>
</dbReference>
<sequence>MKLGEVAHARAGDKGGTVNISIIPYKEEDYEKLNEILTEERVETFFRSVLGRDIYVKKYELPKIKALNFVIENAFSGVTYSLALDKHGKTLSYILLEMELEDEQRKF</sequence>
<feature type="domain" description="AtuA-like ferredoxin-fold" evidence="1">
    <location>
        <begin position="1"/>
        <end position="100"/>
    </location>
</feature>
<dbReference type="HOGENOM" id="CLU_142305_0_0_2"/>
<dbReference type="KEGG" id="fpl:Ferp_0402"/>
<keyword evidence="3" id="KW-1185">Reference proteome</keyword>
<dbReference type="GeneID" id="8777900"/>
<evidence type="ECO:0000313" key="2">
    <source>
        <dbReference type="EMBL" id="ADC64579.1"/>
    </source>
</evidence>
<gene>
    <name evidence="2" type="ordered locus">Ferp_0402</name>
</gene>
<dbReference type="RefSeq" id="WP_012964926.1">
    <property type="nucleotide sequence ID" value="NC_013849.1"/>
</dbReference>
<dbReference type="AlphaFoldDB" id="D3S2P9"/>
<dbReference type="PANTHER" id="PTHR47472">
    <property type="entry name" value="PROPIONYL-COA CARBOXYLASE"/>
    <property type="match status" value="1"/>
</dbReference>
<dbReference type="PaxDb" id="589924-Ferp_0402"/>
<name>D3S2P9_FERPA</name>
<dbReference type="STRING" id="589924.Ferp_0402"/>
<dbReference type="Proteomes" id="UP000002613">
    <property type="component" value="Chromosome"/>
</dbReference>
<protein>
    <recommendedName>
        <fullName evidence="1">AtuA-like ferredoxin-fold domain-containing protein</fullName>
    </recommendedName>
</protein>
<evidence type="ECO:0000259" key="1">
    <source>
        <dbReference type="Pfam" id="PF23544"/>
    </source>
</evidence>
<dbReference type="Pfam" id="PF23544">
    <property type="entry name" value="AtuA_ferredoxin"/>
    <property type="match status" value="1"/>
</dbReference>
<dbReference type="OrthoDB" id="350524at2157"/>
<organism evidence="2 3">
    <name type="scientific">Ferroglobus placidus (strain DSM 10642 / AEDII12DO)</name>
    <dbReference type="NCBI Taxonomy" id="589924"/>
    <lineage>
        <taxon>Archaea</taxon>
        <taxon>Methanobacteriati</taxon>
        <taxon>Methanobacteriota</taxon>
        <taxon>Archaeoglobi</taxon>
        <taxon>Archaeoglobales</taxon>
        <taxon>Archaeoglobaceae</taxon>
        <taxon>Ferroglobus</taxon>
    </lineage>
</organism>
<dbReference type="EMBL" id="CP001899">
    <property type="protein sequence ID" value="ADC64579.1"/>
    <property type="molecule type" value="Genomic_DNA"/>
</dbReference>
<reference evidence="3" key="1">
    <citation type="submission" date="2010-02" db="EMBL/GenBank/DDBJ databases">
        <title>Complete sequence of Ferroglobus placidus DSM 10642.</title>
        <authorList>
            <consortium name="US DOE Joint Genome Institute"/>
            <person name="Lucas S."/>
            <person name="Copeland A."/>
            <person name="Lapidus A."/>
            <person name="Cheng J.-F."/>
            <person name="Bruce D."/>
            <person name="Goodwin L."/>
            <person name="Pitluck S."/>
            <person name="Saunders E."/>
            <person name="Brettin T."/>
            <person name="Detter J.C."/>
            <person name="Han C."/>
            <person name="Tapia R."/>
            <person name="Larimer F."/>
            <person name="Land M."/>
            <person name="Hauser L."/>
            <person name="Kyrpides N."/>
            <person name="Ivanova N."/>
            <person name="Holmes D."/>
            <person name="Lovley D."/>
            <person name="Kyrpides N."/>
            <person name="Anderson I.J."/>
            <person name="Woyke T."/>
        </authorList>
    </citation>
    <scope>NUCLEOTIDE SEQUENCE [LARGE SCALE GENOMIC DNA]</scope>
    <source>
        <strain evidence="3">DSM 10642 / AEDII12DO</strain>
    </source>
</reference>